<protein>
    <submittedName>
        <fullName evidence="1">Uncharacterized protein</fullName>
    </submittedName>
</protein>
<dbReference type="PIR" id="E82630">
    <property type="entry name" value="E82630"/>
</dbReference>
<reference evidence="1 2" key="1">
    <citation type="journal article" date="2000" name="Nature">
        <title>The genome sequence of the plant pathogen Xylella fastidiosa.</title>
        <authorList>
            <person name="Simpson A.J."/>
            <person name="Reinach F.C."/>
            <person name="Arruda P."/>
            <person name="Abreu F.A."/>
            <person name="Acencio M."/>
            <person name="Alvarenga R."/>
            <person name="Alves L.M."/>
            <person name="Araya J.E."/>
            <person name="Baia G.S."/>
            <person name="Baptista C.S."/>
            <person name="Barros M.H."/>
            <person name="Bonaccorsi E.D."/>
            <person name="Bordin S."/>
            <person name="Bove J.M."/>
            <person name="Briones M.R."/>
            <person name="Bueno M.R."/>
            <person name="Camargo A.A."/>
            <person name="Camargo L.E."/>
            <person name="Carraro D.M."/>
            <person name="Carrer H."/>
            <person name="Colauto N.B."/>
            <person name="Colombo C."/>
            <person name="Costa F.F."/>
            <person name="Costa M.C."/>
            <person name="Costa-Neto C.M."/>
            <person name="Coutinho L.L."/>
            <person name="Cristofani M."/>
            <person name="Dias-Neto E."/>
            <person name="Docena C."/>
            <person name="El-Dorry H."/>
            <person name="Facincani A.P."/>
            <person name="Ferreira A.J."/>
            <person name="Ferreira V.C."/>
            <person name="Ferro J.A."/>
            <person name="Fraga J.S."/>
            <person name="Franca S.C."/>
            <person name="Franco M.C."/>
            <person name="Frohme M."/>
            <person name="Furlan L.R."/>
            <person name="Garnier M."/>
            <person name="Goldman G.H."/>
            <person name="Goldman M.H."/>
            <person name="Gomes S.L."/>
            <person name="Gruber A."/>
            <person name="Ho P.L."/>
            <person name="Hoheisel J.D."/>
            <person name="Junqueira M.L."/>
            <person name="Kemper E.L."/>
            <person name="Kitajima J.P."/>
            <person name="Krieger J.E."/>
            <person name="Kuramae E.E."/>
            <person name="Laigret F."/>
            <person name="Lambais M.R."/>
            <person name="Leite L.C."/>
            <person name="Lemos E.G."/>
            <person name="Lemos M.V."/>
            <person name="Lopes S.A."/>
            <person name="Lopes C.R."/>
            <person name="Machado J.A."/>
            <person name="Machado M.A."/>
            <person name="Madeira A.M."/>
            <person name="Madeira H.M."/>
            <person name="Marino C.L."/>
            <person name="Marques M.V."/>
            <person name="Martins E.A."/>
            <person name="Martins E.M."/>
            <person name="Matsukuma A.Y."/>
            <person name="Menck C.F."/>
            <person name="Miracca E.C."/>
            <person name="Miyaki C.Y."/>
            <person name="Monteriro-Vitorello C.B."/>
            <person name="Moon D.H."/>
            <person name="Nagai M.A."/>
            <person name="Nascimento A.L."/>
            <person name="Netto L.E."/>
            <person name="Nhani A.Jr."/>
            <person name="Nobrega F.G."/>
            <person name="Nunes L.R."/>
            <person name="Oliveira M.A."/>
            <person name="de Oliveira M.C."/>
            <person name="de Oliveira R.C."/>
            <person name="Palmieri D.A."/>
            <person name="Paris A."/>
            <person name="Peixoto B.R."/>
            <person name="Pereira G.A."/>
            <person name="Pereira H.A.Jr."/>
            <person name="Pesquero J.B."/>
            <person name="Quaggio R.B."/>
            <person name="Roberto P.G."/>
            <person name="Rodrigues V."/>
            <person name="de M Rosa A.J."/>
            <person name="de Rosa V.E.Jr."/>
            <person name="de Sa R.G."/>
            <person name="Santelli R.V."/>
            <person name="Sawasaki H.E."/>
            <person name="da Silva A.C."/>
            <person name="da Silva A.M."/>
            <person name="da Silva F.R."/>
            <person name="da Silva W.A.Jr."/>
            <person name="da Silveira J.F."/>
            <person name="Silvestri M.L."/>
            <person name="Siqueira W.J."/>
            <person name="de Souza A.A."/>
            <person name="de Souza A.P."/>
            <person name="Terenzi M.F."/>
            <person name="Truffi D."/>
            <person name="Tsai S.M."/>
            <person name="Tsuhako M.H."/>
            <person name="Vallada H."/>
            <person name="Van Sluys M.A."/>
            <person name="Verjovski-Almeida S."/>
            <person name="Vettore A.L."/>
            <person name="Zago M.A."/>
            <person name="Zatz M."/>
            <person name="Meidanis J."/>
            <person name="Setubal J.C."/>
        </authorList>
    </citation>
    <scope>NUCLEOTIDE SEQUENCE [LARGE SCALE GENOMIC DNA]</scope>
    <source>
        <strain evidence="1 2">9a5c</strain>
    </source>
</reference>
<dbReference type="HOGENOM" id="CLU_2903384_0_0_6"/>
<gene>
    <name evidence="1" type="ordered locus">XF_1853</name>
</gene>
<accession>Q9PCC8</accession>
<dbReference type="KEGG" id="xfa:XF_1853"/>
<organism evidence="1 2">
    <name type="scientific">Xylella fastidiosa (strain 9a5c)</name>
    <dbReference type="NCBI Taxonomy" id="160492"/>
    <lineage>
        <taxon>Bacteria</taxon>
        <taxon>Pseudomonadati</taxon>
        <taxon>Pseudomonadota</taxon>
        <taxon>Gammaproteobacteria</taxon>
        <taxon>Lysobacterales</taxon>
        <taxon>Lysobacteraceae</taxon>
        <taxon>Xylella</taxon>
    </lineage>
</organism>
<evidence type="ECO:0000313" key="1">
    <source>
        <dbReference type="EMBL" id="AAF84659.1"/>
    </source>
</evidence>
<dbReference type="Proteomes" id="UP000000812">
    <property type="component" value="Chromosome"/>
</dbReference>
<sequence length="62" mass="7040">MHNAAAAPLRAQGNVSFVFDLSGKPLRSFQMGILRQIKLRWLSGHRYLCFEISFLKIVVIHG</sequence>
<name>Q9PCC8_XYLFA</name>
<dbReference type="STRING" id="160492.XF_1853"/>
<evidence type="ECO:0000313" key="2">
    <source>
        <dbReference type="Proteomes" id="UP000000812"/>
    </source>
</evidence>
<dbReference type="AlphaFoldDB" id="Q9PCC8"/>
<dbReference type="EMBL" id="AE003849">
    <property type="protein sequence ID" value="AAF84659.1"/>
    <property type="molecule type" value="Genomic_DNA"/>
</dbReference>
<proteinExistence type="predicted"/>